<organism evidence="3 4">
    <name type="scientific">Trypanosoma cruzi</name>
    <dbReference type="NCBI Taxonomy" id="5693"/>
    <lineage>
        <taxon>Eukaryota</taxon>
        <taxon>Discoba</taxon>
        <taxon>Euglenozoa</taxon>
        <taxon>Kinetoplastea</taxon>
        <taxon>Metakinetoplastina</taxon>
        <taxon>Trypanosomatida</taxon>
        <taxon>Trypanosomatidae</taxon>
        <taxon>Trypanosoma</taxon>
        <taxon>Schizotrypanum</taxon>
    </lineage>
</organism>
<reference evidence="3 4" key="1">
    <citation type="journal article" date="2019" name="Genome Biol. Evol.">
        <title>Nanopore Sequencing Significantly Improves Genome Assembly of the Protozoan Parasite Trypanosoma cruzi.</title>
        <authorList>
            <person name="Diaz-Viraque F."/>
            <person name="Pita S."/>
            <person name="Greif G."/>
            <person name="de Souza R.C.M."/>
            <person name="Iraola G."/>
            <person name="Robello C."/>
        </authorList>
    </citation>
    <scope>NUCLEOTIDE SEQUENCE [LARGE SCALE GENOMIC DNA]</scope>
    <source>
        <strain evidence="3 4">Berenice</strain>
    </source>
</reference>
<evidence type="ECO:0000256" key="2">
    <source>
        <dbReference type="SAM" id="MobiDB-lite"/>
    </source>
</evidence>
<feature type="coiled-coil region" evidence="1">
    <location>
        <begin position="103"/>
        <end position="155"/>
    </location>
</feature>
<sequence length="527" mass="60044">MAGKKGAKKKKGSWMPPKGRRKKNAPPPLVAPEPAGDELEVDILWDCVKEVDDKPSFMDGSLLDATRACFEGEKGQKGTGEVARTAFFGRTRHLLAPRACPQFLASEKELQRTMEKAKNIQEDVSEFELLKEKEREEAQRKRERVTTTARNLMTELSDARLIFLEDMEEIAEGFFSDQKQMLETLCNLAVKDNEVEAAFLEQQTMQQLYRDAEEKYFRDHGEHVVLIAEMQSETSQQQEEMLQLMLHRLDKGVVEMTKLSVEELEDKASAQEEMSRLIVELLKVQGHSVVLEKETTSIAEEMVVMQRMIALELQKQQFCLRRQKQLREELQSLSARVRENEMRLIAMMSNKTPSAAYTATLPMVPVSPNTIASLTETEGKKSVALLTIELQRHLEASSAELANYKDELWALRRQHLVQLSGQYQSFNLNNSFFGTTKEFFLDADTKAAVRSIVVEALMQVNHILGVIDDTAKFPGNLERLLSVVDLRDRKFIQNYVANRINTLFSRICPTAPPLLFLREAANVQSEI</sequence>
<feature type="region of interest" description="Disordered" evidence="2">
    <location>
        <begin position="1"/>
        <end position="35"/>
    </location>
</feature>
<dbReference type="AlphaFoldDB" id="A0A7J6Y7N8"/>
<dbReference type="EMBL" id="JABDHM010000025">
    <property type="protein sequence ID" value="KAF5222727.1"/>
    <property type="molecule type" value="Genomic_DNA"/>
</dbReference>
<name>A0A7J6Y7N8_TRYCR</name>
<comment type="caution">
    <text evidence="3">The sequence shown here is derived from an EMBL/GenBank/DDBJ whole genome shotgun (WGS) entry which is preliminary data.</text>
</comment>
<dbReference type="VEuPathDB" id="TriTrypDB:BCY84_05146"/>
<evidence type="ECO:0000313" key="4">
    <source>
        <dbReference type="Proteomes" id="UP000583944"/>
    </source>
</evidence>
<dbReference type="VEuPathDB" id="TriTrypDB:ECC02_004304"/>
<accession>A0A7J6Y7N8</accession>
<evidence type="ECO:0000313" key="3">
    <source>
        <dbReference type="EMBL" id="KAF5222727.1"/>
    </source>
</evidence>
<gene>
    <name evidence="3" type="ORF">ECC02_004304</name>
</gene>
<feature type="coiled-coil region" evidence="1">
    <location>
        <begin position="387"/>
        <end position="414"/>
    </location>
</feature>
<dbReference type="Proteomes" id="UP000583944">
    <property type="component" value="Unassembled WGS sequence"/>
</dbReference>
<protein>
    <submittedName>
        <fullName evidence="3">Uncharacterized protein</fullName>
    </submittedName>
</protein>
<keyword evidence="1" id="KW-0175">Coiled coil</keyword>
<evidence type="ECO:0000256" key="1">
    <source>
        <dbReference type="SAM" id="Coils"/>
    </source>
</evidence>
<proteinExistence type="predicted"/>
<feature type="compositionally biased region" description="Basic residues" evidence="2">
    <location>
        <begin position="1"/>
        <end position="24"/>
    </location>
</feature>